<proteinExistence type="predicted"/>
<dbReference type="InterPro" id="IPR006311">
    <property type="entry name" value="TAT_signal"/>
</dbReference>
<dbReference type="Proteomes" id="UP000292385">
    <property type="component" value="Unassembled WGS sequence"/>
</dbReference>
<comment type="caution">
    <text evidence="2">The sequence shown here is derived from an EMBL/GenBank/DDBJ whole genome shotgun (WGS) entry which is preliminary data.</text>
</comment>
<feature type="repeat" description="TPR" evidence="1">
    <location>
        <begin position="67"/>
        <end position="100"/>
    </location>
</feature>
<dbReference type="RefSeq" id="WP_131463012.1">
    <property type="nucleotide sequence ID" value="NZ_SJJY01000004.1"/>
</dbReference>
<evidence type="ECO:0000313" key="3">
    <source>
        <dbReference type="Proteomes" id="UP000292385"/>
    </source>
</evidence>
<dbReference type="InterPro" id="IPR019734">
    <property type="entry name" value="TPR_rpt"/>
</dbReference>
<dbReference type="SUPFAM" id="SSF48452">
    <property type="entry name" value="TPR-like"/>
    <property type="match status" value="1"/>
</dbReference>
<evidence type="ECO:0008006" key="4">
    <source>
        <dbReference type="Google" id="ProtNLM"/>
    </source>
</evidence>
<evidence type="ECO:0000256" key="1">
    <source>
        <dbReference type="PROSITE-ProRule" id="PRU00339"/>
    </source>
</evidence>
<dbReference type="PROSITE" id="PS50005">
    <property type="entry name" value="TPR"/>
    <property type="match status" value="1"/>
</dbReference>
<dbReference type="InterPro" id="IPR011990">
    <property type="entry name" value="TPR-like_helical_dom_sf"/>
</dbReference>
<name>A0ABY2A305_9ACTN</name>
<keyword evidence="1" id="KW-0802">TPR repeat</keyword>
<evidence type="ECO:0000313" key="2">
    <source>
        <dbReference type="EMBL" id="TCC22779.1"/>
    </source>
</evidence>
<dbReference type="Gene3D" id="1.25.40.10">
    <property type="entry name" value="Tetratricopeptide repeat domain"/>
    <property type="match status" value="1"/>
</dbReference>
<reference evidence="2 3" key="1">
    <citation type="submission" date="2019-02" db="EMBL/GenBank/DDBJ databases">
        <title>Kribbella capetownensis sp. nov. and Kribbella speibonae sp. nov., isolated from soil.</title>
        <authorList>
            <person name="Curtis S.M."/>
            <person name="Norton I."/>
            <person name="Everest G.J."/>
            <person name="Meyers P.R."/>
        </authorList>
    </citation>
    <scope>NUCLEOTIDE SEQUENCE [LARGE SCALE GENOMIC DNA]</scope>
    <source>
        <strain evidence="2 3">SK5</strain>
    </source>
</reference>
<dbReference type="Pfam" id="PF13650">
    <property type="entry name" value="Asp_protease_2"/>
    <property type="match status" value="1"/>
</dbReference>
<dbReference type="EMBL" id="SJJY01000004">
    <property type="protein sequence ID" value="TCC22779.1"/>
    <property type="molecule type" value="Genomic_DNA"/>
</dbReference>
<sequence>MNDSDALIGRRSVLRGAGIAAAGVVLPGSIATAAPATTDPDDLFTAGKFAAADRGYARILSRDPRNARALAQRGRIALLSNKFATAERFLTAAIRVNPTDTFSQRQLAECFVRQNLAARAVPWFRRTGDQYDAALATQYGALRGTPYRISGPQRTRVPMFCVDPLPGVQAAMNGRAAENFIMDTGGGILSLTTETAQRLGLRALATSVSYPAGQTLETSHGILDSFRLGDIVLHDVPVVWFDLRVPRLPDGTFPAGVIGTELIQRFLTTMDYAGRGLVLRRKTVGQQQAFRRESAGGDRLPLWLAGDHIPCTLGSLNGHGPGVVALDTGAIGMGVLTTEQHALRAGIEIDYAHPIPAGNMTCYRIQPARSKLGSTIGRDLPGLAGAWPWRDLFGFDTLAGFAHEFFKPYAITYDYTAMTFTIN</sequence>
<dbReference type="InterPro" id="IPR021109">
    <property type="entry name" value="Peptidase_aspartic_dom_sf"/>
</dbReference>
<dbReference type="PROSITE" id="PS51318">
    <property type="entry name" value="TAT"/>
    <property type="match status" value="1"/>
</dbReference>
<accession>A0ABY2A305</accession>
<keyword evidence="3" id="KW-1185">Reference proteome</keyword>
<organism evidence="2 3">
    <name type="scientific">Kribbella speibonae</name>
    <dbReference type="NCBI Taxonomy" id="1572660"/>
    <lineage>
        <taxon>Bacteria</taxon>
        <taxon>Bacillati</taxon>
        <taxon>Actinomycetota</taxon>
        <taxon>Actinomycetes</taxon>
        <taxon>Propionibacteriales</taxon>
        <taxon>Kribbellaceae</taxon>
        <taxon>Kribbella</taxon>
    </lineage>
</organism>
<protein>
    <recommendedName>
        <fullName evidence="4">Aspartyl protease</fullName>
    </recommendedName>
</protein>
<gene>
    <name evidence="2" type="ORF">E0H58_20570</name>
</gene>
<dbReference type="Gene3D" id="2.40.70.10">
    <property type="entry name" value="Acid Proteases"/>
    <property type="match status" value="1"/>
</dbReference>